<keyword evidence="2" id="KW-1185">Reference proteome</keyword>
<dbReference type="AlphaFoldDB" id="A0A318NNP5"/>
<evidence type="ECO:0000313" key="2">
    <source>
        <dbReference type="Proteomes" id="UP000248333"/>
    </source>
</evidence>
<dbReference type="EMBL" id="PYBV01000005">
    <property type="protein sequence ID" value="PYC74957.1"/>
    <property type="molecule type" value="Genomic_DNA"/>
</dbReference>
<evidence type="ECO:0000313" key="1">
    <source>
        <dbReference type="EMBL" id="PYC74957.1"/>
    </source>
</evidence>
<name>A0A318NNP5_9ACTN</name>
<dbReference type="Proteomes" id="UP000248333">
    <property type="component" value="Unassembled WGS sequence"/>
</dbReference>
<reference evidence="1 2" key="1">
    <citation type="submission" date="2018-03" db="EMBL/GenBank/DDBJ databases">
        <title>Bioinformatic expansion and discovery of thiopeptide antibiotics.</title>
        <authorList>
            <person name="Schwalen C.J."/>
            <person name="Hudson G.A."/>
            <person name="Mitchell D.A."/>
        </authorList>
    </citation>
    <scope>NUCLEOTIDE SEQUENCE [LARGE SCALE GENOMIC DNA]</scope>
    <source>
        <strain evidence="1 2">NRRL 8041</strain>
    </source>
</reference>
<sequence length="69" mass="7676">MLDRGAYVVLILPDVDKPVLAAPAPLALAWKLLWLATDRYPQGKDLYDAALLAEHTTVTKATSALRWRM</sequence>
<gene>
    <name evidence="1" type="ORF">C7C45_03455</name>
</gene>
<accession>A0A318NNP5</accession>
<proteinExistence type="predicted"/>
<protein>
    <submittedName>
        <fullName evidence="1">Uncharacterized protein</fullName>
    </submittedName>
</protein>
<comment type="caution">
    <text evidence="1">The sequence shown here is derived from an EMBL/GenBank/DDBJ whole genome shotgun (WGS) entry which is preliminary data.</text>
</comment>
<organism evidence="1 2">
    <name type="scientific">Micromonospora arborensis</name>
    <dbReference type="NCBI Taxonomy" id="2116518"/>
    <lineage>
        <taxon>Bacteria</taxon>
        <taxon>Bacillati</taxon>
        <taxon>Actinomycetota</taxon>
        <taxon>Actinomycetes</taxon>
        <taxon>Micromonosporales</taxon>
        <taxon>Micromonosporaceae</taxon>
        <taxon>Micromonospora</taxon>
    </lineage>
</organism>